<evidence type="ECO:0000313" key="3">
    <source>
        <dbReference type="Proteomes" id="UP000024635"/>
    </source>
</evidence>
<reference evidence="3" key="1">
    <citation type="journal article" date="2015" name="Nat. Genet.">
        <title>The genome and transcriptome of the zoonotic hookworm Ancylostoma ceylanicum identify infection-specific gene families.</title>
        <authorList>
            <person name="Schwarz E.M."/>
            <person name="Hu Y."/>
            <person name="Antoshechkin I."/>
            <person name="Miller M.M."/>
            <person name="Sternberg P.W."/>
            <person name="Aroian R.V."/>
        </authorList>
    </citation>
    <scope>NUCLEOTIDE SEQUENCE</scope>
    <source>
        <strain evidence="3">HY135</strain>
    </source>
</reference>
<evidence type="ECO:0000313" key="2">
    <source>
        <dbReference type="EMBL" id="EYC00734.1"/>
    </source>
</evidence>
<organism evidence="2 3">
    <name type="scientific">Ancylostoma ceylanicum</name>
    <dbReference type="NCBI Taxonomy" id="53326"/>
    <lineage>
        <taxon>Eukaryota</taxon>
        <taxon>Metazoa</taxon>
        <taxon>Ecdysozoa</taxon>
        <taxon>Nematoda</taxon>
        <taxon>Chromadorea</taxon>
        <taxon>Rhabditida</taxon>
        <taxon>Rhabditina</taxon>
        <taxon>Rhabditomorpha</taxon>
        <taxon>Strongyloidea</taxon>
        <taxon>Ancylostomatidae</taxon>
        <taxon>Ancylostomatinae</taxon>
        <taxon>Ancylostoma</taxon>
    </lineage>
</organism>
<dbReference type="EMBL" id="JARK01001449">
    <property type="protein sequence ID" value="EYC00734.1"/>
    <property type="molecule type" value="Genomic_DNA"/>
</dbReference>
<dbReference type="AlphaFoldDB" id="A0A016TCP3"/>
<feature type="signal peptide" evidence="1">
    <location>
        <begin position="1"/>
        <end position="20"/>
    </location>
</feature>
<keyword evidence="3" id="KW-1185">Reference proteome</keyword>
<gene>
    <name evidence="2" type="primary">Acey_s0113.g375</name>
    <name evidence="2" type="ORF">Y032_0113g375</name>
</gene>
<evidence type="ECO:0008006" key="4">
    <source>
        <dbReference type="Google" id="ProtNLM"/>
    </source>
</evidence>
<accession>A0A016TCP3</accession>
<keyword evidence="1" id="KW-0732">Signal</keyword>
<dbReference type="Proteomes" id="UP000024635">
    <property type="component" value="Unassembled WGS sequence"/>
</dbReference>
<name>A0A016TCP3_9BILA</name>
<protein>
    <recommendedName>
        <fullName evidence="4">Saposin B-type domain-containing protein</fullName>
    </recommendedName>
</protein>
<comment type="caution">
    <text evidence="2">The sequence shown here is derived from an EMBL/GenBank/DDBJ whole genome shotgun (WGS) entry which is preliminary data.</text>
</comment>
<proteinExistence type="predicted"/>
<sequence length="115" mass="13525">MRTILLVVLVGIGLFVSVTAINRRTRCKTCMFVLMTLKVAQNSGYTKSKQKDYICTWLEDNWKDPEAARMCRELSDEVIWSDKYDYILTSDRNEALESCQQEFGDREYCYGFYFP</sequence>
<feature type="chain" id="PRO_5001490803" description="Saposin B-type domain-containing protein" evidence="1">
    <location>
        <begin position="21"/>
        <end position="115"/>
    </location>
</feature>
<evidence type="ECO:0000256" key="1">
    <source>
        <dbReference type="SAM" id="SignalP"/>
    </source>
</evidence>